<gene>
    <name evidence="3" type="ORF">LCGC14_2601890</name>
</gene>
<keyword evidence="2" id="KW-1133">Transmembrane helix</keyword>
<keyword evidence="2" id="KW-0812">Transmembrane</keyword>
<feature type="transmembrane region" description="Helical" evidence="2">
    <location>
        <begin position="37"/>
        <end position="61"/>
    </location>
</feature>
<protein>
    <submittedName>
        <fullName evidence="3">Uncharacterized protein</fullName>
    </submittedName>
</protein>
<evidence type="ECO:0000313" key="3">
    <source>
        <dbReference type="EMBL" id="KKL05854.1"/>
    </source>
</evidence>
<evidence type="ECO:0000256" key="1">
    <source>
        <dbReference type="SAM" id="MobiDB-lite"/>
    </source>
</evidence>
<comment type="caution">
    <text evidence="3">The sequence shown here is derived from an EMBL/GenBank/DDBJ whole genome shotgun (WGS) entry which is preliminary data.</text>
</comment>
<accession>A0A0F9A8H2</accession>
<organism evidence="3">
    <name type="scientific">marine sediment metagenome</name>
    <dbReference type="NCBI Taxonomy" id="412755"/>
    <lineage>
        <taxon>unclassified sequences</taxon>
        <taxon>metagenomes</taxon>
        <taxon>ecological metagenomes</taxon>
    </lineage>
</organism>
<proteinExistence type="predicted"/>
<feature type="region of interest" description="Disordered" evidence="1">
    <location>
        <begin position="77"/>
        <end position="117"/>
    </location>
</feature>
<dbReference type="AlphaFoldDB" id="A0A0F9A8H2"/>
<evidence type="ECO:0000256" key="2">
    <source>
        <dbReference type="SAM" id="Phobius"/>
    </source>
</evidence>
<sequence length="117" mass="12980">MTGVFVLLYGAGAACIGCIMAATLTHPERGDRWKAPEIIAGAMVWPIMVTKFIGIGFVRLYRREFLPKPKPIKRLPVAQTSSWDNWQEKQRGGTIGRRPPTRSPGGHPFPLPKRSSP</sequence>
<keyword evidence="2" id="KW-0472">Membrane</keyword>
<dbReference type="EMBL" id="LAZR01043948">
    <property type="protein sequence ID" value="KKL05854.1"/>
    <property type="molecule type" value="Genomic_DNA"/>
</dbReference>
<name>A0A0F9A8H2_9ZZZZ</name>
<reference evidence="3" key="1">
    <citation type="journal article" date="2015" name="Nature">
        <title>Complex archaea that bridge the gap between prokaryotes and eukaryotes.</title>
        <authorList>
            <person name="Spang A."/>
            <person name="Saw J.H."/>
            <person name="Jorgensen S.L."/>
            <person name="Zaremba-Niedzwiedzka K."/>
            <person name="Martijn J."/>
            <person name="Lind A.E."/>
            <person name="van Eijk R."/>
            <person name="Schleper C."/>
            <person name="Guy L."/>
            <person name="Ettema T.J."/>
        </authorList>
    </citation>
    <scope>NUCLEOTIDE SEQUENCE</scope>
</reference>